<dbReference type="SMART" id="SM00091">
    <property type="entry name" value="PAS"/>
    <property type="match status" value="1"/>
</dbReference>
<dbReference type="CDD" id="cd17546">
    <property type="entry name" value="REC_hyHK_CKI1_RcsC-like"/>
    <property type="match status" value="1"/>
</dbReference>
<feature type="coiled-coil region" evidence="3">
    <location>
        <begin position="389"/>
        <end position="416"/>
    </location>
</feature>
<dbReference type="SUPFAM" id="SSF47384">
    <property type="entry name" value="Homodimeric domain of signal transducing histidine kinase"/>
    <property type="match status" value="1"/>
</dbReference>
<dbReference type="InterPro" id="IPR003594">
    <property type="entry name" value="HATPase_dom"/>
</dbReference>
<keyword evidence="3" id="KW-0175">Coiled coil</keyword>
<dbReference type="SMART" id="SM00387">
    <property type="entry name" value="HATPase_c"/>
    <property type="match status" value="1"/>
</dbReference>
<accession>A0A9P4US99</accession>
<dbReference type="GO" id="GO:0000155">
    <property type="term" value="F:phosphorelay sensor kinase activity"/>
    <property type="evidence" value="ECO:0007669"/>
    <property type="project" value="InterPro"/>
</dbReference>
<dbReference type="InterPro" id="IPR050956">
    <property type="entry name" value="2C_system_His_kinase"/>
</dbReference>
<organism evidence="6 7">
    <name type="scientific">Polychaeton citri CBS 116435</name>
    <dbReference type="NCBI Taxonomy" id="1314669"/>
    <lineage>
        <taxon>Eukaryota</taxon>
        <taxon>Fungi</taxon>
        <taxon>Dikarya</taxon>
        <taxon>Ascomycota</taxon>
        <taxon>Pezizomycotina</taxon>
        <taxon>Dothideomycetes</taxon>
        <taxon>Dothideomycetidae</taxon>
        <taxon>Capnodiales</taxon>
        <taxon>Capnodiaceae</taxon>
        <taxon>Polychaeton</taxon>
    </lineage>
</organism>
<dbReference type="PROSITE" id="PS50110">
    <property type="entry name" value="RESPONSE_REGULATORY"/>
    <property type="match status" value="1"/>
</dbReference>
<dbReference type="InterPro" id="IPR003661">
    <property type="entry name" value="HisK_dim/P_dom"/>
</dbReference>
<protein>
    <submittedName>
        <fullName evidence="6">Histidine kinase M3YPp</fullName>
    </submittedName>
</protein>
<dbReference type="InterPro" id="IPR004358">
    <property type="entry name" value="Sig_transdc_His_kin-like_C"/>
</dbReference>
<dbReference type="InterPro" id="IPR000014">
    <property type="entry name" value="PAS"/>
</dbReference>
<dbReference type="Gene3D" id="3.30.565.10">
    <property type="entry name" value="Histidine kinase-like ATPase, C-terminal domain"/>
    <property type="match status" value="1"/>
</dbReference>
<dbReference type="Gene3D" id="1.10.287.130">
    <property type="match status" value="1"/>
</dbReference>
<feature type="modified residue" description="4-aspartylphosphate" evidence="2">
    <location>
        <position position="945"/>
    </location>
</feature>
<dbReference type="PRINTS" id="PR00344">
    <property type="entry name" value="BCTRLSENSOR"/>
</dbReference>
<dbReference type="Pfam" id="PF02518">
    <property type="entry name" value="HATPase_c"/>
    <property type="match status" value="1"/>
</dbReference>
<dbReference type="SMART" id="SM00448">
    <property type="entry name" value="REC"/>
    <property type="match status" value="1"/>
</dbReference>
<evidence type="ECO:0000256" key="3">
    <source>
        <dbReference type="SAM" id="Coils"/>
    </source>
</evidence>
<dbReference type="CDD" id="cd00082">
    <property type="entry name" value="HisKA"/>
    <property type="match status" value="1"/>
</dbReference>
<dbReference type="InterPro" id="IPR011006">
    <property type="entry name" value="CheY-like_superfamily"/>
</dbReference>
<dbReference type="Pfam" id="PF00512">
    <property type="entry name" value="HisKA"/>
    <property type="match status" value="1"/>
</dbReference>
<dbReference type="SUPFAM" id="SSF55874">
    <property type="entry name" value="ATPase domain of HSP90 chaperone/DNA topoisomerase II/histidine kinase"/>
    <property type="match status" value="1"/>
</dbReference>
<dbReference type="PROSITE" id="PS50109">
    <property type="entry name" value="HIS_KIN"/>
    <property type="match status" value="1"/>
</dbReference>
<sequence length="1028" mass="113999">MQDPSEAERDCAKSCGRATASHIGTQGYVSEHVQLLRDWDWASTELGPLADWTPNLRRMVNLLVADPRPSGLYWGKKRILLYNEAYIPIAGKRHPDAMLGLPFDQAWPEVVGTPFCNAFEHGKETGHATSQDSTLFFVTRSGYLEEMYASWSIIPIPAEGGHTAFYNPCFETTKQVVTERRMSTLLSLGQCLSLALDSQDFWKQCIKGLQHNLEEIPFLLMYAASQDNLVSQNPGGITNPTPSEASSTHASKQWALEGMVGLPPNCPSLPSRLDSQQANEAFYPGFSEALYDGTPVLLSIADGTFPQSLVPYAKSRGFGDQCTQALLCPVQPTSKCGNIQGFIIVGVNPRREYDTDYQQFVQLLHRQLATSLASIMLIEDEIRRSRIAADLATQDRIKLAEQLAESKQEAAEIEMRFRRMADHAPMPMFHFDEMGNVLYANEAWFELTQHPRGAFYPLSWYNVIHEDDHPLMDQEWAKLGRGEPVYFELRLKKPFVTGDFVGGEKVEGTTWIIAAAYTDNRKDGSVKYISGCLTDISRQKWAEGFQERRMQEAMELKRQQENFMDMTSHEARNPLSAITLCAESIASTLKTVLERPGDHLSASRDIFEAQLENADIIMTCAQHQKRIIDDVLTLSKLDSGMLLITFVEVQPAEAVAQALKMFSSELQKADVSLDYVVDPSYKELDVNWVKLDPSRVMQVLINFLTNAIKFTQNEETRNITVTLKASKEIPSVEQAGLDFFCDDPLVTPPPATSSAPFLFKSANSTIHLLISVKDTGRGLTEEEMQLLFQRFQQASPKTHVEYGGSGLGLFISRQLVRLQGGQIGVASVAGEGSTFAFYVKATRCPAPRTSRAGSLTNDAISTVQAHITTSGDPMIAITKKVYTPCHLLVVEDNLVNQRVMSKQLARAGYRVAVANHGAEALEYVRQSRFCKAGGGTRELDIILMDVEMPIMDGLTCARHIRDMEASGELVPQGGVTAIPVVAVTANARAEQQAAALEAGMNSVVTKPFKMSELIPELEKVRMEVSSES</sequence>
<dbReference type="CDD" id="cd00130">
    <property type="entry name" value="PAS"/>
    <property type="match status" value="1"/>
</dbReference>
<dbReference type="InterPro" id="IPR001789">
    <property type="entry name" value="Sig_transdc_resp-reg_receiver"/>
</dbReference>
<gene>
    <name evidence="6" type="ORF">K431DRAFT_319024</name>
</gene>
<evidence type="ECO:0000259" key="4">
    <source>
        <dbReference type="PROSITE" id="PS50109"/>
    </source>
</evidence>
<reference evidence="6" key="1">
    <citation type="journal article" date="2020" name="Stud. Mycol.">
        <title>101 Dothideomycetes genomes: a test case for predicting lifestyles and emergence of pathogens.</title>
        <authorList>
            <person name="Haridas S."/>
            <person name="Albert R."/>
            <person name="Binder M."/>
            <person name="Bloem J."/>
            <person name="Labutti K."/>
            <person name="Salamov A."/>
            <person name="Andreopoulos B."/>
            <person name="Baker S."/>
            <person name="Barry K."/>
            <person name="Bills G."/>
            <person name="Bluhm B."/>
            <person name="Cannon C."/>
            <person name="Castanera R."/>
            <person name="Culley D."/>
            <person name="Daum C."/>
            <person name="Ezra D."/>
            <person name="Gonzalez J."/>
            <person name="Henrissat B."/>
            <person name="Kuo A."/>
            <person name="Liang C."/>
            <person name="Lipzen A."/>
            <person name="Lutzoni F."/>
            <person name="Magnuson J."/>
            <person name="Mondo S."/>
            <person name="Nolan M."/>
            <person name="Ohm R."/>
            <person name="Pangilinan J."/>
            <person name="Park H.-J."/>
            <person name="Ramirez L."/>
            <person name="Alfaro M."/>
            <person name="Sun H."/>
            <person name="Tritt A."/>
            <person name="Yoshinaga Y."/>
            <person name="Zwiers L.-H."/>
            <person name="Turgeon B."/>
            <person name="Goodwin S."/>
            <person name="Spatafora J."/>
            <person name="Crous P."/>
            <person name="Grigoriev I."/>
        </authorList>
    </citation>
    <scope>NUCLEOTIDE SEQUENCE</scope>
    <source>
        <strain evidence="6">CBS 116435</strain>
    </source>
</reference>
<evidence type="ECO:0000256" key="1">
    <source>
        <dbReference type="ARBA" id="ARBA00022553"/>
    </source>
</evidence>
<keyword evidence="7" id="KW-1185">Reference proteome</keyword>
<feature type="domain" description="Histidine kinase" evidence="4">
    <location>
        <begin position="566"/>
        <end position="843"/>
    </location>
</feature>
<evidence type="ECO:0000313" key="7">
    <source>
        <dbReference type="Proteomes" id="UP000799441"/>
    </source>
</evidence>
<evidence type="ECO:0000256" key="2">
    <source>
        <dbReference type="PROSITE-ProRule" id="PRU00169"/>
    </source>
</evidence>
<dbReference type="EMBL" id="MU003776">
    <property type="protein sequence ID" value="KAF2723553.1"/>
    <property type="molecule type" value="Genomic_DNA"/>
</dbReference>
<keyword evidence="6" id="KW-0808">Transferase</keyword>
<dbReference type="Proteomes" id="UP000799441">
    <property type="component" value="Unassembled WGS sequence"/>
</dbReference>
<keyword evidence="1 2" id="KW-0597">Phosphoprotein</keyword>
<dbReference type="SUPFAM" id="SSF55785">
    <property type="entry name" value="PYP-like sensor domain (PAS domain)"/>
    <property type="match status" value="1"/>
</dbReference>
<dbReference type="Gene3D" id="3.40.50.2300">
    <property type="match status" value="1"/>
</dbReference>
<dbReference type="OrthoDB" id="60033at2759"/>
<dbReference type="PANTHER" id="PTHR43719:SF30">
    <property type="entry name" value="TWO-COMPONENT SYSTEM RESPONSE REGULATOR"/>
    <property type="match status" value="1"/>
</dbReference>
<dbReference type="Pfam" id="PF00072">
    <property type="entry name" value="Response_reg"/>
    <property type="match status" value="1"/>
</dbReference>
<dbReference type="InterPro" id="IPR036890">
    <property type="entry name" value="HATPase_C_sf"/>
</dbReference>
<comment type="caution">
    <text evidence="6">The sequence shown here is derived from an EMBL/GenBank/DDBJ whole genome shotgun (WGS) entry which is preliminary data.</text>
</comment>
<evidence type="ECO:0000259" key="5">
    <source>
        <dbReference type="PROSITE" id="PS50110"/>
    </source>
</evidence>
<feature type="domain" description="Response regulatory" evidence="5">
    <location>
        <begin position="886"/>
        <end position="1021"/>
    </location>
</feature>
<dbReference type="PANTHER" id="PTHR43719">
    <property type="entry name" value="TWO-COMPONENT HISTIDINE KINASE"/>
    <property type="match status" value="1"/>
</dbReference>
<name>A0A9P4US99_9PEZI</name>
<proteinExistence type="predicted"/>
<dbReference type="InterPro" id="IPR035965">
    <property type="entry name" value="PAS-like_dom_sf"/>
</dbReference>
<dbReference type="AlphaFoldDB" id="A0A9P4US99"/>
<dbReference type="Gene3D" id="3.30.450.20">
    <property type="entry name" value="PAS domain"/>
    <property type="match status" value="2"/>
</dbReference>
<dbReference type="Pfam" id="PF13188">
    <property type="entry name" value="PAS_8"/>
    <property type="match status" value="1"/>
</dbReference>
<evidence type="ECO:0000313" key="6">
    <source>
        <dbReference type="EMBL" id="KAF2723553.1"/>
    </source>
</evidence>
<dbReference type="SUPFAM" id="SSF52172">
    <property type="entry name" value="CheY-like"/>
    <property type="match status" value="1"/>
</dbReference>
<dbReference type="InterPro" id="IPR036097">
    <property type="entry name" value="HisK_dim/P_sf"/>
</dbReference>
<dbReference type="SMART" id="SM00388">
    <property type="entry name" value="HisKA"/>
    <property type="match status" value="1"/>
</dbReference>
<keyword evidence="6" id="KW-0418">Kinase</keyword>
<dbReference type="InterPro" id="IPR005467">
    <property type="entry name" value="His_kinase_dom"/>
</dbReference>